<dbReference type="Proteomes" id="UP000215563">
    <property type="component" value="Unassembled WGS sequence"/>
</dbReference>
<keyword evidence="2" id="KW-1185">Reference proteome</keyword>
<evidence type="ECO:0008006" key="3">
    <source>
        <dbReference type="Google" id="ProtNLM"/>
    </source>
</evidence>
<protein>
    <recommendedName>
        <fullName evidence="3">Carboxypeptidase regulatory-like domain-containing protein</fullName>
    </recommendedName>
</protein>
<accession>A0A229S3D8</accession>
<sequence>MNLREPSGGERVDEVDFAILRRVRELWEAKDPLPPDLIDRIRFAAEIESADIAVLRPADAPEHAAARGDEPVRQRTFTCTCDELTVMVNLTSAGHGTVRVDGWLTPPGRHRVEVRTSTGSLETEADAGGRFAVQPVLSGPAQLIVSVSPRTFVTPTIEL</sequence>
<dbReference type="OrthoDB" id="3689408at2"/>
<organism evidence="1 2">
    <name type="scientific">Amycolatopsis alba DSM 44262</name>
    <dbReference type="NCBI Taxonomy" id="1125972"/>
    <lineage>
        <taxon>Bacteria</taxon>
        <taxon>Bacillati</taxon>
        <taxon>Actinomycetota</taxon>
        <taxon>Actinomycetes</taxon>
        <taxon>Pseudonocardiales</taxon>
        <taxon>Pseudonocardiaceae</taxon>
        <taxon>Amycolatopsis</taxon>
    </lineage>
</organism>
<reference evidence="1 2" key="1">
    <citation type="submission" date="2017-07" db="EMBL/GenBank/DDBJ databases">
        <title>Amycolatopsis alba DSM 44262 Genome sequencing and assembly.</title>
        <authorList>
            <person name="Kaur N."/>
            <person name="Mayilraj S."/>
        </authorList>
    </citation>
    <scope>NUCLEOTIDE SEQUENCE [LARGE SCALE GENOMIC DNA]</scope>
    <source>
        <strain evidence="1 2">DSM 44262</strain>
    </source>
</reference>
<dbReference type="EMBL" id="NMQU01000021">
    <property type="protein sequence ID" value="OXM53104.1"/>
    <property type="molecule type" value="Genomic_DNA"/>
</dbReference>
<comment type="caution">
    <text evidence="1">The sequence shown here is derived from an EMBL/GenBank/DDBJ whole genome shotgun (WGS) entry which is preliminary data.</text>
</comment>
<proteinExistence type="predicted"/>
<dbReference type="AlphaFoldDB" id="A0A229S3D8"/>
<name>A0A229S3D8_AMYAL</name>
<evidence type="ECO:0000313" key="1">
    <source>
        <dbReference type="EMBL" id="OXM53104.1"/>
    </source>
</evidence>
<evidence type="ECO:0000313" key="2">
    <source>
        <dbReference type="Proteomes" id="UP000215563"/>
    </source>
</evidence>
<gene>
    <name evidence="1" type="ORF">CFP75_07885</name>
</gene>
<dbReference type="RefSeq" id="WP_020630026.1">
    <property type="nucleotide sequence ID" value="NZ_KB913032.1"/>
</dbReference>